<dbReference type="InterPro" id="IPR051056">
    <property type="entry name" value="Glycosyl_Hydrolase_73"/>
</dbReference>
<keyword evidence="2" id="KW-0472">Membrane</keyword>
<feature type="domain" description="Mannosyl-glycoprotein endo-beta-N-acetylglucosamidase-like" evidence="3">
    <location>
        <begin position="154"/>
        <end position="313"/>
    </location>
</feature>
<dbReference type="Proteomes" id="UP001519921">
    <property type="component" value="Unassembled WGS sequence"/>
</dbReference>
<comment type="caution">
    <text evidence="4">The sequence shown here is derived from an EMBL/GenBank/DDBJ whole genome shotgun (WGS) entry which is preliminary data.</text>
</comment>
<gene>
    <name evidence="4" type="ORF">KYD98_05415</name>
</gene>
<keyword evidence="5" id="KW-1185">Reference proteome</keyword>
<dbReference type="Pfam" id="PF01832">
    <property type="entry name" value="Glucosaminidase"/>
    <property type="match status" value="1"/>
</dbReference>
<reference evidence="4 5" key="1">
    <citation type="submission" date="2021-07" db="EMBL/GenBank/DDBJ databases">
        <title>Clostridium weizhouense sp. nov., an anaerobic bacterium isolated from activated sludge of Petroleum wastewater.</title>
        <authorList>
            <person name="Li Q."/>
        </authorList>
    </citation>
    <scope>NUCLEOTIDE SEQUENCE [LARGE SCALE GENOMIC DNA]</scope>
    <source>
        <strain evidence="4 5">YB-6</strain>
    </source>
</reference>
<keyword evidence="2" id="KW-1133">Transmembrane helix</keyword>
<dbReference type="PANTHER" id="PTHR33308">
    <property type="entry name" value="PEPTIDOGLYCAN HYDROLASE FLGJ"/>
    <property type="match status" value="1"/>
</dbReference>
<evidence type="ECO:0000256" key="1">
    <source>
        <dbReference type="ARBA" id="ARBA00022801"/>
    </source>
</evidence>
<dbReference type="Gene3D" id="1.10.530.10">
    <property type="match status" value="1"/>
</dbReference>
<organism evidence="4 5">
    <name type="scientific">Clostridium weizhouense</name>
    <dbReference type="NCBI Taxonomy" id="2859781"/>
    <lineage>
        <taxon>Bacteria</taxon>
        <taxon>Bacillati</taxon>
        <taxon>Bacillota</taxon>
        <taxon>Clostridia</taxon>
        <taxon>Eubacteriales</taxon>
        <taxon>Clostridiaceae</taxon>
        <taxon>Clostridium</taxon>
    </lineage>
</organism>
<feature type="transmembrane region" description="Helical" evidence="2">
    <location>
        <begin position="23"/>
        <end position="44"/>
    </location>
</feature>
<evidence type="ECO:0000313" key="5">
    <source>
        <dbReference type="Proteomes" id="UP001519921"/>
    </source>
</evidence>
<protein>
    <submittedName>
        <fullName evidence="4">Glucosaminidase domain-containing protein</fullName>
    </submittedName>
</protein>
<evidence type="ECO:0000256" key="2">
    <source>
        <dbReference type="SAM" id="Phobius"/>
    </source>
</evidence>
<dbReference type="PANTHER" id="PTHR33308:SF9">
    <property type="entry name" value="PEPTIDOGLYCAN HYDROLASE FLGJ"/>
    <property type="match status" value="1"/>
</dbReference>
<sequence length="320" mass="36936">MITNKSKRKNTISKKIQEAISKILKMVFSIFILICIGFTLLYFFHKEDNIKLNYTEIKRYINSADSVSKGKLQVNWKHLAAIDYVRYDKNISNSNDQEILKLGQTFLQKDNKKNKYELINLESVLNKLSFSDSQKKQTYKYLKQLEFIGLVPNNLMQGSSTKEFITELSPKAIELYNKYGILPSITISQAILESNWGKSDLSIKANNLFGIKADSSWKGKIITMTTSEYYNSVIKDSFRSYENKADSLEDYGKFLLNNKRYKEHGVFKSSQYIEQAQSIENAGYSTKQDKNGNNIYADLLTDIIRENDLQIIDSNVQSQK</sequence>
<dbReference type="EMBL" id="JAHXPT010000003">
    <property type="protein sequence ID" value="MBW6409522.1"/>
    <property type="molecule type" value="Genomic_DNA"/>
</dbReference>
<keyword evidence="1" id="KW-0378">Hydrolase</keyword>
<proteinExistence type="predicted"/>
<evidence type="ECO:0000313" key="4">
    <source>
        <dbReference type="EMBL" id="MBW6409522.1"/>
    </source>
</evidence>
<dbReference type="RefSeq" id="WP_219778578.1">
    <property type="nucleotide sequence ID" value="NZ_JAHXPT010000003.1"/>
</dbReference>
<name>A0ABS7ALK4_9CLOT</name>
<accession>A0ABS7ALK4</accession>
<dbReference type="SMART" id="SM00047">
    <property type="entry name" value="LYZ2"/>
    <property type="match status" value="1"/>
</dbReference>
<evidence type="ECO:0000259" key="3">
    <source>
        <dbReference type="SMART" id="SM00047"/>
    </source>
</evidence>
<keyword evidence="2" id="KW-0812">Transmembrane</keyword>
<dbReference type="InterPro" id="IPR002901">
    <property type="entry name" value="MGlyc_endo_b_GlcNAc-like_dom"/>
</dbReference>